<dbReference type="GO" id="GO:0015074">
    <property type="term" value="P:DNA integration"/>
    <property type="evidence" value="ECO:0007669"/>
    <property type="project" value="InterPro"/>
</dbReference>
<protein>
    <submittedName>
        <fullName evidence="9">Uncharacterized protein</fullName>
    </submittedName>
</protein>
<dbReference type="EMBL" id="CAJPWZ010000252">
    <property type="protein sequence ID" value="CAG2188555.1"/>
    <property type="molecule type" value="Genomic_DNA"/>
</dbReference>
<gene>
    <name evidence="9" type="ORF">MEDL_3964</name>
</gene>
<evidence type="ECO:0000256" key="4">
    <source>
        <dbReference type="ARBA" id="ARBA00022759"/>
    </source>
</evidence>
<dbReference type="Gene3D" id="3.30.70.270">
    <property type="match status" value="2"/>
</dbReference>
<name>A0A8S3PYJ0_MYTED</name>
<dbReference type="InterPro" id="IPR021109">
    <property type="entry name" value="Peptidase_aspartic_dom_sf"/>
</dbReference>
<dbReference type="SUPFAM" id="SSF53098">
    <property type="entry name" value="Ribonuclease H-like"/>
    <property type="match status" value="1"/>
</dbReference>
<organism evidence="9 10">
    <name type="scientific">Mytilus edulis</name>
    <name type="common">Blue mussel</name>
    <dbReference type="NCBI Taxonomy" id="6550"/>
    <lineage>
        <taxon>Eukaryota</taxon>
        <taxon>Metazoa</taxon>
        <taxon>Spiralia</taxon>
        <taxon>Lophotrochozoa</taxon>
        <taxon>Mollusca</taxon>
        <taxon>Bivalvia</taxon>
        <taxon>Autobranchia</taxon>
        <taxon>Pteriomorphia</taxon>
        <taxon>Mytilida</taxon>
        <taxon>Mytiloidea</taxon>
        <taxon>Mytilidae</taxon>
        <taxon>Mytilinae</taxon>
        <taxon>Mytilus</taxon>
    </lineage>
</organism>
<dbReference type="InterPro" id="IPR043128">
    <property type="entry name" value="Rev_trsase/Diguanyl_cyclase"/>
</dbReference>
<keyword evidence="4" id="KW-0378">Hydrolase</keyword>
<dbReference type="InterPro" id="IPR041577">
    <property type="entry name" value="RT_RNaseH_2"/>
</dbReference>
<feature type="region of interest" description="Disordered" evidence="6">
    <location>
        <begin position="1525"/>
        <end position="1623"/>
    </location>
</feature>
<evidence type="ECO:0000313" key="10">
    <source>
        <dbReference type="Proteomes" id="UP000683360"/>
    </source>
</evidence>
<keyword evidence="5" id="KW-0511">Multifunctional enzyme</keyword>
<keyword evidence="10" id="KW-1185">Reference proteome</keyword>
<sequence length="1623" mass="183712">MANTHRAPKQWCLTKIETVNSFENWRQNIIYTLSLDPHFAPFLGDNVQWQKKTRFGPNRGFLNDGEDVAEANRRTREQKVSMLELMLGQIANYCPVISRNTIVKNSTSIENIWQTIRLHYGFQSTGAHFIDFAAIHFEPNERPEDLYQRIMAFVEDNLLRRDTQITHHGGAIEEDEEMTPSLENFVVLTWLRLIHTDLPKLVKQRYGTELRSRTLSSIKPEVSQALDSLLEELRNSEDAKVMRAATSNFPAKSKFVHEEKLKLSYPRSIKSCPLCKATGRPDRHFLSKCSFLPNSDRKYMVKARQIAGILDNSDDELSDVEVDNVSKPMHSVNRVQVRQSPYLDVFHTHYNTRLTIDSGATGNMLRASAAKRMGIEIKSSSQSAHQADGSSPLKVIGEVHTNFTRDGRELHFEGLVVETLDVDILAGIPFMEKNDISIRPAKRQVILGNNTVYTYGSVQNTSEHHTVRRAHVLRAPAQFTTIWPGDFLEMQLPSDICSTDDTFAIEPRLESHVSSMHAGKDSNVWPPPNLITSVAGRIRIPNLTQEPHSLRRNEHFCQIRSTYVPECISDAVESTENIDKINHPRLTNHSESVKIDPDNLLSQELKVKFRDTVKNFDDVFDPYFKGYNGAAGPFQARVNMGPVQPPQRKGRVPQYSRNQLVELQQKFDELEAIGVFKRPEDIGVSVEYVNPSFLVKKPNGSFRLVTAFADVGRYSKPQPSLMPDVDSTLRQIAQWKYIIATDLTKSFYQIPLSSDSMKYCGVVTPFKGVRVYVRSAMGMPGSETALEELMCRVLCDLVEEGVVAKLADDLYCGGNTQLELLQNWTRVLQALQKNSLNLSATKTIIAPKTTTILGWIWQLGTIKANPHRISTLSVCPQPDKVCGLRSFIGAYKVLARVIPDCASLLGKLDDMVAGRESKETIKWSDELTDIFSQAQKALSTNRSIFLPQPNDQLWIVTDGSVKKHGLGATLYITRDDKIHVSGFFSAKLRKRQLTWLPCEIEALSIASAIKHFSPYIIQSKHNTCILTDSKPCVQAFEKLCRGEFSASPRVSTFLSTACRYQVTVRHVAGAAILPSDFASRNAPDCEDSACQICTFVQFTENSVVRHISTKDILEGIQKLPFTSRNAWISIQTECSDLRRTHAHLRQGTRPSKKLTNVKDIKRYLNNACIAKDGLLVVKRNEPMAPTRECIVVPRQVLDGLLTSLHIKLDHPSTYQLKSVVHRYFFALDMDKAIETVSNGCHQCAALQKIPHKLNVQSTGDPPETIGSAFAADVMKRERQLILVVREYVTSYTAARLITDERQETLRESLLCLCVELCPLDGPFAVVRTDPAPGFQALVNDELLRRHRITIEVGRFKNKNKNPVADKAIQELEDEILRQDPNTRCISPLSLTLAIARLNSRIRNRGLSAREMWTQRDQFSNNQIPLTDQNLIQRQHELRKSNHSYSEISKAPSGALPETPHLEVGDLVYLYNDRNKTCARDRYLVVSTDNSWCNIRKFVGSQLRNTSYRVKRSDCYKVPSLLNTLRQQDTYSHDNSTSSDEDDNTVKTQSPPKPPDIPNVISIPHSQELEPELFENEPSDLSLPIGENELQHDPDDQVNTDVIRRSTRKRHPPKFLQDNYFLSQ</sequence>
<dbReference type="InterPro" id="IPR012337">
    <property type="entry name" value="RNaseH-like_sf"/>
</dbReference>
<feature type="compositionally biased region" description="Acidic residues" evidence="6">
    <location>
        <begin position="1568"/>
        <end position="1577"/>
    </location>
</feature>
<evidence type="ECO:0000256" key="6">
    <source>
        <dbReference type="SAM" id="MobiDB-lite"/>
    </source>
</evidence>
<keyword evidence="3" id="KW-0540">Nuclease</keyword>
<evidence type="ECO:0000256" key="2">
    <source>
        <dbReference type="ARBA" id="ARBA00022695"/>
    </source>
</evidence>
<dbReference type="InterPro" id="IPR043502">
    <property type="entry name" value="DNA/RNA_pol_sf"/>
</dbReference>
<evidence type="ECO:0000256" key="3">
    <source>
        <dbReference type="ARBA" id="ARBA00022722"/>
    </source>
</evidence>
<dbReference type="PROSITE" id="PS50878">
    <property type="entry name" value="RT_POL"/>
    <property type="match status" value="1"/>
</dbReference>
<dbReference type="Pfam" id="PF17919">
    <property type="entry name" value="RT_RNaseH_2"/>
    <property type="match status" value="1"/>
</dbReference>
<evidence type="ECO:0000256" key="5">
    <source>
        <dbReference type="ARBA" id="ARBA00023268"/>
    </source>
</evidence>
<evidence type="ECO:0000256" key="1">
    <source>
        <dbReference type="ARBA" id="ARBA00022679"/>
    </source>
</evidence>
<dbReference type="InterPro" id="IPR000477">
    <property type="entry name" value="RT_dom"/>
</dbReference>
<dbReference type="PANTHER" id="PTHR37984:SF5">
    <property type="entry name" value="PROTEIN NYNRIN-LIKE"/>
    <property type="match status" value="1"/>
</dbReference>
<reference evidence="9" key="1">
    <citation type="submission" date="2021-03" db="EMBL/GenBank/DDBJ databases">
        <authorList>
            <person name="Bekaert M."/>
        </authorList>
    </citation>
    <scope>NUCLEOTIDE SEQUENCE</scope>
</reference>
<proteinExistence type="predicted"/>
<dbReference type="Gene3D" id="2.40.70.10">
    <property type="entry name" value="Acid Proteases"/>
    <property type="match status" value="1"/>
</dbReference>
<dbReference type="OrthoDB" id="6141573at2759"/>
<dbReference type="GO" id="GO:0003676">
    <property type="term" value="F:nucleic acid binding"/>
    <property type="evidence" value="ECO:0007669"/>
    <property type="project" value="InterPro"/>
</dbReference>
<dbReference type="InterPro" id="IPR036397">
    <property type="entry name" value="RNaseH_sf"/>
</dbReference>
<feature type="domain" description="Reverse transcriptase" evidence="7">
    <location>
        <begin position="676"/>
        <end position="857"/>
    </location>
</feature>
<accession>A0A8S3PYJ0</accession>
<feature type="domain" description="Integrase catalytic" evidence="8">
    <location>
        <begin position="1258"/>
        <end position="1422"/>
    </location>
</feature>
<dbReference type="Gene3D" id="3.30.420.10">
    <property type="entry name" value="Ribonuclease H-like superfamily/Ribonuclease H"/>
    <property type="match status" value="1"/>
</dbReference>
<evidence type="ECO:0000313" key="9">
    <source>
        <dbReference type="EMBL" id="CAG2188555.1"/>
    </source>
</evidence>
<dbReference type="Pfam" id="PF00078">
    <property type="entry name" value="RVT_1"/>
    <property type="match status" value="1"/>
</dbReference>
<dbReference type="GO" id="GO:0004519">
    <property type="term" value="F:endonuclease activity"/>
    <property type="evidence" value="ECO:0007669"/>
    <property type="project" value="UniProtKB-KW"/>
</dbReference>
<dbReference type="GO" id="GO:0016779">
    <property type="term" value="F:nucleotidyltransferase activity"/>
    <property type="evidence" value="ECO:0007669"/>
    <property type="project" value="UniProtKB-KW"/>
</dbReference>
<evidence type="ECO:0000259" key="7">
    <source>
        <dbReference type="PROSITE" id="PS50878"/>
    </source>
</evidence>
<keyword evidence="2" id="KW-0548">Nucleotidyltransferase</keyword>
<evidence type="ECO:0000259" key="8">
    <source>
        <dbReference type="PROSITE" id="PS50994"/>
    </source>
</evidence>
<dbReference type="CDD" id="cd00303">
    <property type="entry name" value="retropepsin_like"/>
    <property type="match status" value="1"/>
</dbReference>
<keyword evidence="4" id="KW-0255">Endonuclease</keyword>
<dbReference type="InterPro" id="IPR001584">
    <property type="entry name" value="Integrase_cat-core"/>
</dbReference>
<dbReference type="PROSITE" id="PS50994">
    <property type="entry name" value="INTEGRASE"/>
    <property type="match status" value="1"/>
</dbReference>
<dbReference type="Gene3D" id="3.10.10.10">
    <property type="entry name" value="HIV Type 1 Reverse Transcriptase, subunit A, domain 1"/>
    <property type="match status" value="1"/>
</dbReference>
<dbReference type="PANTHER" id="PTHR37984">
    <property type="entry name" value="PROTEIN CBG26694"/>
    <property type="match status" value="1"/>
</dbReference>
<dbReference type="Proteomes" id="UP000683360">
    <property type="component" value="Unassembled WGS sequence"/>
</dbReference>
<comment type="caution">
    <text evidence="9">The sequence shown here is derived from an EMBL/GenBank/DDBJ whole genome shotgun (WGS) entry which is preliminary data.</text>
</comment>
<keyword evidence="1" id="KW-0808">Transferase</keyword>
<dbReference type="InterPro" id="IPR050951">
    <property type="entry name" value="Retrovirus_Pol_polyprotein"/>
</dbReference>
<dbReference type="SUPFAM" id="SSF56672">
    <property type="entry name" value="DNA/RNA polymerases"/>
    <property type="match status" value="1"/>
</dbReference>